<sequence length="550" mass="63005">MSKQVMGIDSNRVTWKYSVTEKEAATSKNKTSSPPFSIMKYQYPPVFKDFIIHLVQSLNSSSRAAFKFYCKGLIPDSMLDGNMATDVEFFALIESLQRSNHLSFTNMSLLKEILSSIGRRDLLQDLKKVKLRISIGFILEDYLKFKYVDGMKPAKNHTDIVDLLLTTEVENCDLITQVLLQFNSLCSDRNFLKKFTDVARLDSQLSWPMVTSSLVIIGELYASFTLHSKSFEEGSYVYWFSNTKASELLSDWIFVNGGLKMYREFIKEKQRATISESVPPSLRESLKENIDLLGIRVGYDKLKPFGFPLHEAIDGYSRKVLWLKVAKSNNKPEVIGGFFLGCVRECSGCPILVRTDCGTENGTVAAIQSYFRQEGNDEFAGEKSHTYGTSPANQRIECWWSSLRRARTSWWIDHFSNIVNTGLVDTKLSKECLWFCYERVLQDELDKVKHHQNTHRICPSRHSTVPGIPNVLYHLPHRSDGMDCKVTIPAEKVNAMEVYVHDDDDVDDDNDSAIYQEYFDFVLHNEMLQFPNTPDEAFPVFKTLLIIANR</sequence>
<dbReference type="Gene3D" id="1.10.533.10">
    <property type="entry name" value="Death Domain, Fas"/>
    <property type="match status" value="1"/>
</dbReference>
<dbReference type="PANTHER" id="PTHR46791">
    <property type="entry name" value="EXPRESSED PROTEIN"/>
    <property type="match status" value="1"/>
</dbReference>
<dbReference type="InterPro" id="IPR011029">
    <property type="entry name" value="DEATH-like_dom_sf"/>
</dbReference>
<dbReference type="SUPFAM" id="SSF47986">
    <property type="entry name" value="DEATH domain"/>
    <property type="match status" value="1"/>
</dbReference>
<dbReference type="InterPro" id="IPR001875">
    <property type="entry name" value="DED_dom"/>
</dbReference>
<reference evidence="3" key="1">
    <citation type="journal article" date="2017" name="bioRxiv">
        <title>Comparative analysis of the genomes of Stylophora pistillata and Acropora digitifera provides evidence for extensive differences between species of corals.</title>
        <authorList>
            <person name="Voolstra C.R."/>
            <person name="Li Y."/>
            <person name="Liew Y.J."/>
            <person name="Baumgarten S."/>
            <person name="Zoccola D."/>
            <person name="Flot J.-F."/>
            <person name="Tambutte S."/>
            <person name="Allemand D."/>
            <person name="Aranda M."/>
        </authorList>
    </citation>
    <scope>NUCLEOTIDE SEQUENCE [LARGE SCALE GENOMIC DNA]</scope>
</reference>
<proteinExistence type="predicted"/>
<accession>A0A2B4SD98</accession>
<dbReference type="Proteomes" id="UP000225706">
    <property type="component" value="Unassembled WGS sequence"/>
</dbReference>
<evidence type="ECO:0000259" key="1">
    <source>
        <dbReference type="PROSITE" id="PS50168"/>
    </source>
</evidence>
<dbReference type="OrthoDB" id="5971395at2759"/>
<dbReference type="Pfam" id="PF24764">
    <property type="entry name" value="rva_4"/>
    <property type="match status" value="1"/>
</dbReference>
<organism evidence="2 3">
    <name type="scientific">Stylophora pistillata</name>
    <name type="common">Smooth cauliflower coral</name>
    <dbReference type="NCBI Taxonomy" id="50429"/>
    <lineage>
        <taxon>Eukaryota</taxon>
        <taxon>Metazoa</taxon>
        <taxon>Cnidaria</taxon>
        <taxon>Anthozoa</taxon>
        <taxon>Hexacorallia</taxon>
        <taxon>Scleractinia</taxon>
        <taxon>Astrocoeniina</taxon>
        <taxon>Pocilloporidae</taxon>
        <taxon>Stylophora</taxon>
    </lineage>
</organism>
<protein>
    <recommendedName>
        <fullName evidence="1">DED domain-containing protein</fullName>
    </recommendedName>
</protein>
<feature type="domain" description="DED" evidence="1">
    <location>
        <begin position="46"/>
        <end position="128"/>
    </location>
</feature>
<dbReference type="STRING" id="50429.A0A2B4SD98"/>
<evidence type="ECO:0000313" key="3">
    <source>
        <dbReference type="Proteomes" id="UP000225706"/>
    </source>
</evidence>
<dbReference type="PROSITE" id="PS50168">
    <property type="entry name" value="DED"/>
    <property type="match status" value="1"/>
</dbReference>
<gene>
    <name evidence="2" type="ORF">AWC38_SpisGene7410</name>
</gene>
<name>A0A2B4SD98_STYPI</name>
<dbReference type="EMBL" id="LSMT01000094">
    <property type="protein sequence ID" value="PFX27861.1"/>
    <property type="molecule type" value="Genomic_DNA"/>
</dbReference>
<dbReference type="GO" id="GO:0042981">
    <property type="term" value="P:regulation of apoptotic process"/>
    <property type="evidence" value="ECO:0007669"/>
    <property type="project" value="InterPro"/>
</dbReference>
<comment type="caution">
    <text evidence="2">The sequence shown here is derived from an EMBL/GenBank/DDBJ whole genome shotgun (WGS) entry which is preliminary data.</text>
</comment>
<dbReference type="PANTHER" id="PTHR46791:SF13">
    <property type="entry name" value="CLR5 DOMAIN-CONTAINING PROTEIN"/>
    <property type="match status" value="1"/>
</dbReference>
<dbReference type="CDD" id="cd00045">
    <property type="entry name" value="DED"/>
    <property type="match status" value="1"/>
</dbReference>
<dbReference type="Pfam" id="PF01335">
    <property type="entry name" value="DED"/>
    <property type="match status" value="1"/>
</dbReference>
<dbReference type="AlphaFoldDB" id="A0A2B4SD98"/>
<keyword evidence="3" id="KW-1185">Reference proteome</keyword>
<evidence type="ECO:0000313" key="2">
    <source>
        <dbReference type="EMBL" id="PFX27861.1"/>
    </source>
</evidence>
<dbReference type="InterPro" id="IPR058913">
    <property type="entry name" value="Integrase_dom_put"/>
</dbReference>